<name>A0A512DQS2_9PROT</name>
<comment type="caution">
    <text evidence="1">The sequence shown here is derived from an EMBL/GenBank/DDBJ whole genome shotgun (WGS) entry which is preliminary data.</text>
</comment>
<dbReference type="EMBL" id="BJYZ01000013">
    <property type="protein sequence ID" value="GEO38848.1"/>
    <property type="molecule type" value="Genomic_DNA"/>
</dbReference>
<evidence type="ECO:0000313" key="1">
    <source>
        <dbReference type="EMBL" id="GEO38848.1"/>
    </source>
</evidence>
<reference evidence="1 2" key="1">
    <citation type="submission" date="2019-07" db="EMBL/GenBank/DDBJ databases">
        <title>Whole genome shotgun sequence of Skermanella aerolata NBRC 106429.</title>
        <authorList>
            <person name="Hosoyama A."/>
            <person name="Uohara A."/>
            <person name="Ohji S."/>
            <person name="Ichikawa N."/>
        </authorList>
    </citation>
    <scope>NUCLEOTIDE SEQUENCE [LARGE SCALE GENOMIC DNA]</scope>
    <source>
        <strain evidence="1 2">NBRC 106429</strain>
    </source>
</reference>
<organism evidence="1 2">
    <name type="scientific">Skermanella aerolata</name>
    <dbReference type="NCBI Taxonomy" id="393310"/>
    <lineage>
        <taxon>Bacteria</taxon>
        <taxon>Pseudomonadati</taxon>
        <taxon>Pseudomonadota</taxon>
        <taxon>Alphaproteobacteria</taxon>
        <taxon>Rhodospirillales</taxon>
        <taxon>Azospirillaceae</taxon>
        <taxon>Skermanella</taxon>
    </lineage>
</organism>
<protein>
    <recommendedName>
        <fullName evidence="3">DUF2849 domain-containing protein</fullName>
    </recommendedName>
</protein>
<dbReference type="Pfam" id="PF11011">
    <property type="entry name" value="DUF2849"/>
    <property type="match status" value="1"/>
</dbReference>
<accession>A0A512DQS2</accession>
<dbReference type="AlphaFoldDB" id="A0A512DQS2"/>
<dbReference type="InterPro" id="IPR021270">
    <property type="entry name" value="DUF2849"/>
</dbReference>
<sequence>MFKGIAMSFRAITGNRLRDGAVVFYNDEAGWVERLTGASLYEDKATAETKLASAKAEAEKERLAVDIYLFEVLVEDGKRVPVTIRERIRSLGPTVRTDLGKQAAA</sequence>
<gene>
    <name evidence="1" type="ORF">SAE02_29960</name>
</gene>
<evidence type="ECO:0000313" key="2">
    <source>
        <dbReference type="Proteomes" id="UP000321523"/>
    </source>
</evidence>
<evidence type="ECO:0008006" key="3">
    <source>
        <dbReference type="Google" id="ProtNLM"/>
    </source>
</evidence>
<keyword evidence="2" id="KW-1185">Reference proteome</keyword>
<proteinExistence type="predicted"/>
<dbReference type="Proteomes" id="UP000321523">
    <property type="component" value="Unassembled WGS sequence"/>
</dbReference>